<gene>
    <name evidence="2" type="ORF">PCOR1329_LOCUS33746</name>
</gene>
<name>A0ABN9SYQ8_9DINO</name>
<feature type="compositionally biased region" description="Low complexity" evidence="1">
    <location>
        <begin position="212"/>
        <end position="225"/>
    </location>
</feature>
<dbReference type="EMBL" id="CAUYUJ010014165">
    <property type="protein sequence ID" value="CAK0837601.1"/>
    <property type="molecule type" value="Genomic_DNA"/>
</dbReference>
<feature type="region of interest" description="Disordered" evidence="1">
    <location>
        <begin position="68"/>
        <end position="234"/>
    </location>
</feature>
<feature type="compositionally biased region" description="Basic residues" evidence="1">
    <location>
        <begin position="157"/>
        <end position="184"/>
    </location>
</feature>
<reference evidence="2" key="1">
    <citation type="submission" date="2023-10" db="EMBL/GenBank/DDBJ databases">
        <authorList>
            <person name="Chen Y."/>
            <person name="Shah S."/>
            <person name="Dougan E. K."/>
            <person name="Thang M."/>
            <person name="Chan C."/>
        </authorList>
    </citation>
    <scope>NUCLEOTIDE SEQUENCE [LARGE SCALE GENOMIC DNA]</scope>
</reference>
<dbReference type="Proteomes" id="UP001189429">
    <property type="component" value="Unassembled WGS sequence"/>
</dbReference>
<evidence type="ECO:0000313" key="3">
    <source>
        <dbReference type="Proteomes" id="UP001189429"/>
    </source>
</evidence>
<feature type="compositionally biased region" description="Basic residues" evidence="1">
    <location>
        <begin position="84"/>
        <end position="149"/>
    </location>
</feature>
<feature type="compositionally biased region" description="Basic residues" evidence="1">
    <location>
        <begin position="192"/>
        <end position="211"/>
    </location>
</feature>
<sequence>MKSDEEDELGAEEEATFDYADGACRDAEPRGKCYKAVDWAMTQGIWEHPEWYEGLKPTSPFKDFQAKLHETKNGNCPKPCTGTKTRRRPGPKTRRLPPRRPRRRRGRRAPWRRRREQTKAARRATRAPRTGRRARRRRRARRSRGRRPAARASGRGRAARRRRRAGPRRGRRPSTPRRRRRRTPRSQGTARRPPRRPCGRSCGWRRWRTRARIAAGPATTAARPGAAERKRAAGTSRPAIPWCATKRTTLTPRAWGTECPEGWDCAELGASPRVLELPPAGELGELHGDLLFCFSVVTRASGRSALPEPRGEGAEGGGDVALSAFQKKETRGGGFGCDGHTVIHGMQHEVGSSSYKPLVDAFIDHWKAIEEKGHYRKYDWVVKVDPDAVFFPDRLRSHLHQLKVPAGARVYVENSEFRYRPAAPGVLSGEAAELLFSHIDECAEHLGHQAGQDYFLKACLDAIGANHQDGISTFRFPRYMDPYAKDPCSDSKAAAFHPYKKVAAWQKCWQRATEAGAKEAGDAAA</sequence>
<evidence type="ECO:0008006" key="4">
    <source>
        <dbReference type="Google" id="ProtNLM"/>
    </source>
</evidence>
<keyword evidence="3" id="KW-1185">Reference proteome</keyword>
<evidence type="ECO:0000313" key="2">
    <source>
        <dbReference type="EMBL" id="CAK0837601.1"/>
    </source>
</evidence>
<proteinExistence type="predicted"/>
<feature type="compositionally biased region" description="Acidic residues" evidence="1">
    <location>
        <begin position="1"/>
        <end position="16"/>
    </location>
</feature>
<feature type="region of interest" description="Disordered" evidence="1">
    <location>
        <begin position="1"/>
        <end position="26"/>
    </location>
</feature>
<evidence type="ECO:0000256" key="1">
    <source>
        <dbReference type="SAM" id="MobiDB-lite"/>
    </source>
</evidence>
<accession>A0ABN9SYQ8</accession>
<protein>
    <recommendedName>
        <fullName evidence="4">Hexosyltransferase</fullName>
    </recommendedName>
</protein>
<comment type="caution">
    <text evidence="2">The sequence shown here is derived from an EMBL/GenBank/DDBJ whole genome shotgun (WGS) entry which is preliminary data.</text>
</comment>
<organism evidence="2 3">
    <name type="scientific">Prorocentrum cordatum</name>
    <dbReference type="NCBI Taxonomy" id="2364126"/>
    <lineage>
        <taxon>Eukaryota</taxon>
        <taxon>Sar</taxon>
        <taxon>Alveolata</taxon>
        <taxon>Dinophyceae</taxon>
        <taxon>Prorocentrales</taxon>
        <taxon>Prorocentraceae</taxon>
        <taxon>Prorocentrum</taxon>
    </lineage>
</organism>